<dbReference type="GO" id="GO:0003746">
    <property type="term" value="F:translation elongation factor activity"/>
    <property type="evidence" value="ECO:0007669"/>
    <property type="project" value="UniProtKB-KW"/>
</dbReference>
<evidence type="ECO:0000256" key="1">
    <source>
        <dbReference type="ARBA" id="ARBA00013902"/>
    </source>
</evidence>
<dbReference type="SUPFAM" id="SSF52540">
    <property type="entry name" value="P-loop containing nucleoside triphosphate hydrolases"/>
    <property type="match status" value="1"/>
</dbReference>
<dbReference type="GO" id="GO:0032790">
    <property type="term" value="P:ribosome disassembly"/>
    <property type="evidence" value="ECO:0007669"/>
    <property type="project" value="TreeGrafter"/>
</dbReference>
<dbReference type="CDD" id="cd04088">
    <property type="entry name" value="EFG_mtEFG_II"/>
    <property type="match status" value="1"/>
</dbReference>
<dbReference type="SMART" id="SM00889">
    <property type="entry name" value="EFG_IV"/>
    <property type="match status" value="1"/>
</dbReference>
<dbReference type="PROSITE" id="PS51722">
    <property type="entry name" value="G_TR_2"/>
    <property type="match status" value="1"/>
</dbReference>
<dbReference type="Gene3D" id="3.30.230.10">
    <property type="match status" value="1"/>
</dbReference>
<dbReference type="FunFam" id="3.30.70.240:FF:000001">
    <property type="entry name" value="Elongation factor G"/>
    <property type="match status" value="1"/>
</dbReference>
<dbReference type="InterPro" id="IPR000640">
    <property type="entry name" value="EFG_V-like"/>
</dbReference>
<evidence type="ECO:0000256" key="5">
    <source>
        <dbReference type="ARBA" id="ARBA00024731"/>
    </source>
</evidence>
<accession>A0AAN5AJ87</accession>
<dbReference type="InterPro" id="IPR035647">
    <property type="entry name" value="EFG_III/V"/>
</dbReference>
<dbReference type="NCBIfam" id="NF009381">
    <property type="entry name" value="PRK12740.1-5"/>
    <property type="match status" value="1"/>
</dbReference>
<proteinExistence type="predicted"/>
<dbReference type="Gene3D" id="3.30.70.240">
    <property type="match status" value="1"/>
</dbReference>
<dbReference type="Gene3D" id="3.40.50.300">
    <property type="entry name" value="P-loop containing nucleotide triphosphate hydrolases"/>
    <property type="match status" value="1"/>
</dbReference>
<reference evidence="7 8" key="1">
    <citation type="submission" date="2021-12" db="EMBL/GenBank/DDBJ databases">
        <title>Genome sequencing of bacteria with rrn-lacking chromosome and rrn-plasmid.</title>
        <authorList>
            <person name="Anda M."/>
            <person name="Iwasaki W."/>
        </authorList>
    </citation>
    <scope>NUCLEOTIDE SEQUENCE [LARGE SCALE GENOMIC DNA]</scope>
    <source>
        <strain evidence="7 8">NBRC 15940</strain>
    </source>
</reference>
<dbReference type="NCBIfam" id="TIGR00231">
    <property type="entry name" value="small_GTP"/>
    <property type="match status" value="1"/>
</dbReference>
<dbReference type="InterPro" id="IPR035649">
    <property type="entry name" value="EFG_V"/>
</dbReference>
<dbReference type="InterPro" id="IPR027417">
    <property type="entry name" value="P-loop_NTPase"/>
</dbReference>
<dbReference type="CDD" id="cd01434">
    <property type="entry name" value="EFG_mtEFG1_IV"/>
    <property type="match status" value="1"/>
</dbReference>
<name>A0AAN5AJ87_9BACT</name>
<feature type="domain" description="Tr-type G" evidence="6">
    <location>
        <begin position="10"/>
        <end position="284"/>
    </location>
</feature>
<keyword evidence="7" id="KW-0648">Protein biosynthesis</keyword>
<sequence>MRQMKVFDQKHIKNIVLLGSTKSGKTTLAETMMFEAGLINRRGKVEEENSVSDYHEIEHQRHSSVYSTLLHTEWRDYKINILDTPGIDDFVGEVVSSVRAADTCLLMVNAQTGVEVGDELVWQQIERFKKPTIFIVNQLDHPKADFEFSVESIFDTFGRNAVLMQYPLQPGQGFHQIIDLLKMVMYVFPEEGGRPEKRPIPEAEQERANDLHNALVEKAAENDERLMDLYFEKGNLEEDELREGLRIGMTNHDVFPIFCLSAKQNMGSGRLMGFIDNVAPASADLKPEPLTDGGELNYDLNGDPTLFFFKTINEPFLGKVSYFKVIAGKITTDQELYNPSTETTERLGQLYIVDGKKRHNVDELVAGDIGVAVKLKHTYTNHTLCLKGKNTILEPITFPEERLRVHIWSESKDENEKLGEALREIALEDPTVRVEFSNELKQLILSAQGDLHLETIKWKLKENYNLNVIWEMPRIPYRETIQRPAEATYRHKKQSGGAGQFGEVLLKIDPYFEGMPEPSKDLHVRHKEEIDLPWGGKLLFYNCIVGGAIDARFVPSIKKGVMEKMEEGPITGSYVRDVRVLVMDGKMHSVDSNDISFKIAGAKAFSSAFAQASPKILEPIYLVEITVPDHQMGDVMTEVQSRRGMILGMNPEDDHQIITTQIPQSELGDFSTSLKSITQGRAQFHWEFQDYQPLPANLQEEMVREATKLMEA</sequence>
<dbReference type="Gene3D" id="3.30.70.870">
    <property type="entry name" value="Elongation Factor G (Translational Gtpase), domain 3"/>
    <property type="match status" value="1"/>
</dbReference>
<dbReference type="GO" id="GO:0003924">
    <property type="term" value="F:GTPase activity"/>
    <property type="evidence" value="ECO:0007669"/>
    <property type="project" value="InterPro"/>
</dbReference>
<dbReference type="InterPro" id="IPR020568">
    <property type="entry name" value="Ribosomal_Su5_D2-typ_SF"/>
</dbReference>
<dbReference type="Pfam" id="PF00679">
    <property type="entry name" value="EFG_C"/>
    <property type="match status" value="1"/>
</dbReference>
<dbReference type="InterPro" id="IPR000795">
    <property type="entry name" value="T_Tr_GTP-bd_dom"/>
</dbReference>
<comment type="function">
    <text evidence="5">Catalyzes the GTP-dependent ribosomal translocation step during translation elongation. During this step, the ribosome changes from the pre-translocational (PRE) to the post-translocational (POST) state as the newly formed A-site-bound peptidyl-tRNA and P-site-bound deacylated tRNA move to the P and E sites, respectively. Catalyzes the coordinated movement of the two tRNA molecules, the mRNA and conformational changes in the ribosome.</text>
</comment>
<dbReference type="InterPro" id="IPR014721">
    <property type="entry name" value="Ribsml_uS5_D2-typ_fold_subgr"/>
</dbReference>
<keyword evidence="7" id="KW-0251">Elongation factor</keyword>
<dbReference type="InterPro" id="IPR047872">
    <property type="entry name" value="EFG_IV"/>
</dbReference>
<dbReference type="InterPro" id="IPR009000">
    <property type="entry name" value="Transl_B-barrel_sf"/>
</dbReference>
<dbReference type="SUPFAM" id="SSF54980">
    <property type="entry name" value="EF-G C-terminal domain-like"/>
    <property type="match status" value="2"/>
</dbReference>
<dbReference type="SUPFAM" id="SSF54211">
    <property type="entry name" value="Ribosomal protein S5 domain 2-like"/>
    <property type="match status" value="1"/>
</dbReference>
<gene>
    <name evidence="7" type="ORF">PEDI_11940</name>
</gene>
<dbReference type="Gene3D" id="2.40.30.10">
    <property type="entry name" value="Translation factors"/>
    <property type="match status" value="1"/>
</dbReference>
<dbReference type="CDD" id="cd04170">
    <property type="entry name" value="EF-G_bact"/>
    <property type="match status" value="1"/>
</dbReference>
<protein>
    <recommendedName>
        <fullName evidence="2">Elongation factor G</fullName>
    </recommendedName>
    <alternativeName>
        <fullName evidence="1">Tetracycline resistance protein TetQ</fullName>
    </alternativeName>
</protein>
<dbReference type="InterPro" id="IPR053905">
    <property type="entry name" value="EF-G-like_DII"/>
</dbReference>
<dbReference type="InterPro" id="IPR041095">
    <property type="entry name" value="EFG_II"/>
</dbReference>
<dbReference type="Pfam" id="PF03764">
    <property type="entry name" value="EFG_IV"/>
    <property type="match status" value="2"/>
</dbReference>
<dbReference type="SUPFAM" id="SSF50447">
    <property type="entry name" value="Translation proteins"/>
    <property type="match status" value="1"/>
</dbReference>
<dbReference type="InterPro" id="IPR005225">
    <property type="entry name" value="Small_GTP-bd"/>
</dbReference>
<dbReference type="Pfam" id="PF22042">
    <property type="entry name" value="EF-G_D2"/>
    <property type="match status" value="1"/>
</dbReference>
<dbReference type="Pfam" id="PF00009">
    <property type="entry name" value="GTP_EFTU"/>
    <property type="match status" value="1"/>
</dbReference>
<comment type="caution">
    <text evidence="7">The sequence shown here is derived from an EMBL/GenBank/DDBJ whole genome shotgun (WGS) entry which is preliminary data.</text>
</comment>
<dbReference type="SMART" id="SM00838">
    <property type="entry name" value="EFG_C"/>
    <property type="match status" value="1"/>
</dbReference>
<keyword evidence="8" id="KW-1185">Reference proteome</keyword>
<dbReference type="CDD" id="cd03713">
    <property type="entry name" value="EFG_mtEFG_C"/>
    <property type="match status" value="1"/>
</dbReference>
<dbReference type="Proteomes" id="UP001310022">
    <property type="component" value="Unassembled WGS sequence"/>
</dbReference>
<evidence type="ECO:0000256" key="3">
    <source>
        <dbReference type="ARBA" id="ARBA00022741"/>
    </source>
</evidence>
<dbReference type="EMBL" id="BQKE01000001">
    <property type="protein sequence ID" value="GJM60642.1"/>
    <property type="molecule type" value="Genomic_DNA"/>
</dbReference>
<dbReference type="AlphaFoldDB" id="A0AAN5AJ87"/>
<dbReference type="PANTHER" id="PTHR43261:SF6">
    <property type="entry name" value="ELONGATION FACTOR G-LIKE PROTEIN"/>
    <property type="match status" value="1"/>
</dbReference>
<keyword evidence="4" id="KW-0342">GTP-binding</keyword>
<evidence type="ECO:0000256" key="4">
    <source>
        <dbReference type="ARBA" id="ARBA00023134"/>
    </source>
</evidence>
<dbReference type="PANTHER" id="PTHR43261">
    <property type="entry name" value="TRANSLATION ELONGATION FACTOR G-RELATED"/>
    <property type="match status" value="1"/>
</dbReference>
<dbReference type="GO" id="GO:0005525">
    <property type="term" value="F:GTP binding"/>
    <property type="evidence" value="ECO:0007669"/>
    <property type="project" value="UniProtKB-KW"/>
</dbReference>
<evidence type="ECO:0000259" key="6">
    <source>
        <dbReference type="PROSITE" id="PS51722"/>
    </source>
</evidence>
<evidence type="ECO:0000313" key="7">
    <source>
        <dbReference type="EMBL" id="GJM60642.1"/>
    </source>
</evidence>
<dbReference type="InterPro" id="IPR005517">
    <property type="entry name" value="Transl_elong_EFG/EF2_IV"/>
</dbReference>
<dbReference type="Pfam" id="PF14492">
    <property type="entry name" value="EFG_III"/>
    <property type="match status" value="1"/>
</dbReference>
<keyword evidence="3" id="KW-0547">Nucleotide-binding</keyword>
<evidence type="ECO:0000256" key="2">
    <source>
        <dbReference type="ARBA" id="ARBA00017872"/>
    </source>
</evidence>
<evidence type="ECO:0000313" key="8">
    <source>
        <dbReference type="Proteomes" id="UP001310022"/>
    </source>
</evidence>
<organism evidence="7 8">
    <name type="scientific">Persicobacter diffluens</name>
    <dbReference type="NCBI Taxonomy" id="981"/>
    <lineage>
        <taxon>Bacteria</taxon>
        <taxon>Pseudomonadati</taxon>
        <taxon>Bacteroidota</taxon>
        <taxon>Cytophagia</taxon>
        <taxon>Cytophagales</taxon>
        <taxon>Persicobacteraceae</taxon>
        <taxon>Persicobacter</taxon>
    </lineage>
</organism>